<feature type="transmembrane region" description="Helical" evidence="6">
    <location>
        <begin position="100"/>
        <end position="120"/>
    </location>
</feature>
<sequence length="457" mass="44184">MTASSSRPDRSPADESPSGSPPSPADAPEQRRILAVLVGAQVLSGAGLAAGITVGALLAERMLGSTGLAGLPAALFTLGSALTALVVGRISQARGRRPGLGVGYGAGALGALGVVAAAALESPVLLFVALFVYGAGTATNLQARYAGADLAHPARRGRAVSIVLLATTAGGVAGPNLATTTDAVATGMGLPPLTGPFALAAVAYGAAALVLATLLRPDPLLTARARTSPATDQARASERPDEDAGPAPTSSGAWSPPVLAGATTMIVTQLVMVAIMTMTPVHIIGHGHGVGAAGAVIGVHVAAMYLPSPLSGWIVDRWGSAAAAVLAGFVLLASGLLAALAPTDALVALTIALALLGLGWNLGLLSGTTALAHALDPGTRARTQGNIDVAVAFAGAGGGLGSGLVVAASGYPALALAGGLLAVVTLLAAAAAAAAAGRRRPSTSPREASTTTGGPGG</sequence>
<feature type="transmembrane region" description="Helical" evidence="6">
    <location>
        <begin position="126"/>
        <end position="147"/>
    </location>
</feature>
<comment type="subcellular location">
    <subcellularLocation>
        <location evidence="1">Cell membrane</location>
        <topology evidence="1">Multi-pass membrane protein</topology>
    </subcellularLocation>
</comment>
<feature type="region of interest" description="Disordered" evidence="5">
    <location>
        <begin position="224"/>
        <end position="256"/>
    </location>
</feature>
<keyword evidence="3 6" id="KW-1133">Transmembrane helix</keyword>
<dbReference type="SUPFAM" id="SSF103473">
    <property type="entry name" value="MFS general substrate transporter"/>
    <property type="match status" value="1"/>
</dbReference>
<evidence type="ECO:0000313" key="8">
    <source>
        <dbReference type="EMBL" id="PVZ14774.1"/>
    </source>
</evidence>
<evidence type="ECO:0000256" key="6">
    <source>
        <dbReference type="SAM" id="Phobius"/>
    </source>
</evidence>
<evidence type="ECO:0000259" key="7">
    <source>
        <dbReference type="PROSITE" id="PS50850"/>
    </source>
</evidence>
<keyword evidence="4 6" id="KW-0472">Membrane</keyword>
<feature type="transmembrane region" description="Helical" evidence="6">
    <location>
        <begin position="69"/>
        <end position="88"/>
    </location>
</feature>
<dbReference type="PANTHER" id="PTHR23534">
    <property type="entry name" value="MFS PERMEASE"/>
    <property type="match status" value="1"/>
</dbReference>
<dbReference type="Pfam" id="PF07690">
    <property type="entry name" value="MFS_1"/>
    <property type="match status" value="1"/>
</dbReference>
<dbReference type="RefSeq" id="WP_116706562.1">
    <property type="nucleotide sequence ID" value="NZ_QEKW01000001.1"/>
</dbReference>
<evidence type="ECO:0000256" key="5">
    <source>
        <dbReference type="SAM" id="MobiDB-lite"/>
    </source>
</evidence>
<dbReference type="GO" id="GO:0005886">
    <property type="term" value="C:plasma membrane"/>
    <property type="evidence" value="ECO:0007669"/>
    <property type="project" value="UniProtKB-SubCell"/>
</dbReference>
<dbReference type="InterPro" id="IPR011701">
    <property type="entry name" value="MFS"/>
</dbReference>
<feature type="transmembrane region" description="Helical" evidence="6">
    <location>
        <begin position="387"/>
        <end position="408"/>
    </location>
</feature>
<feature type="region of interest" description="Disordered" evidence="5">
    <location>
        <begin position="1"/>
        <end position="27"/>
    </location>
</feature>
<feature type="transmembrane region" description="Helical" evidence="6">
    <location>
        <begin position="197"/>
        <end position="215"/>
    </location>
</feature>
<dbReference type="OrthoDB" id="9776171at2"/>
<gene>
    <name evidence="8" type="ORF">C8D89_101642</name>
</gene>
<comment type="caution">
    <text evidence="8">The sequence shown here is derived from an EMBL/GenBank/DDBJ whole genome shotgun (WGS) entry which is preliminary data.</text>
</comment>
<keyword evidence="2 6" id="KW-0812">Transmembrane</keyword>
<feature type="transmembrane region" description="Helical" evidence="6">
    <location>
        <begin position="33"/>
        <end position="57"/>
    </location>
</feature>
<feature type="transmembrane region" description="Helical" evidence="6">
    <location>
        <begin position="318"/>
        <end position="340"/>
    </location>
</feature>
<evidence type="ECO:0000256" key="2">
    <source>
        <dbReference type="ARBA" id="ARBA00022692"/>
    </source>
</evidence>
<proteinExistence type="predicted"/>
<evidence type="ECO:0000256" key="4">
    <source>
        <dbReference type="ARBA" id="ARBA00023136"/>
    </source>
</evidence>
<feature type="region of interest" description="Disordered" evidence="5">
    <location>
        <begin position="438"/>
        <end position="457"/>
    </location>
</feature>
<evidence type="ECO:0000256" key="1">
    <source>
        <dbReference type="ARBA" id="ARBA00004651"/>
    </source>
</evidence>
<feature type="compositionally biased region" description="Polar residues" evidence="5">
    <location>
        <begin position="442"/>
        <end position="457"/>
    </location>
</feature>
<feature type="transmembrane region" description="Helical" evidence="6">
    <location>
        <begin position="258"/>
        <end position="277"/>
    </location>
</feature>
<dbReference type="PANTHER" id="PTHR23534:SF1">
    <property type="entry name" value="MAJOR FACILITATOR SUPERFAMILY PROTEIN"/>
    <property type="match status" value="1"/>
</dbReference>
<dbReference type="AlphaFoldDB" id="A0A2U1FRJ4"/>
<feature type="domain" description="Major facilitator superfamily (MFS) profile" evidence="7">
    <location>
        <begin position="33"/>
        <end position="440"/>
    </location>
</feature>
<protein>
    <submittedName>
        <fullName evidence="8">Putative MFS family arabinose efflux permease</fullName>
    </submittedName>
</protein>
<name>A0A2U1FRJ4_9PSEU</name>
<dbReference type="InterPro" id="IPR020846">
    <property type="entry name" value="MFS_dom"/>
</dbReference>
<reference evidence="8 9" key="1">
    <citation type="submission" date="2018-04" db="EMBL/GenBank/DDBJ databases">
        <title>Genomic Encyclopedia of Type Strains, Phase IV (KMG-IV): sequencing the most valuable type-strain genomes for metagenomic binning, comparative biology and taxonomic classification.</title>
        <authorList>
            <person name="Goeker M."/>
        </authorList>
    </citation>
    <scope>NUCLEOTIDE SEQUENCE [LARGE SCALE GENOMIC DNA]</scope>
    <source>
        <strain evidence="8 9">DSM 45771</strain>
    </source>
</reference>
<feature type="transmembrane region" description="Helical" evidence="6">
    <location>
        <begin position="159"/>
        <end position="177"/>
    </location>
</feature>
<evidence type="ECO:0000256" key="3">
    <source>
        <dbReference type="ARBA" id="ARBA00022989"/>
    </source>
</evidence>
<evidence type="ECO:0000313" key="9">
    <source>
        <dbReference type="Proteomes" id="UP000245639"/>
    </source>
</evidence>
<keyword evidence="9" id="KW-1185">Reference proteome</keyword>
<feature type="transmembrane region" description="Helical" evidence="6">
    <location>
        <begin position="283"/>
        <end position="306"/>
    </location>
</feature>
<dbReference type="PROSITE" id="PS50850">
    <property type="entry name" value="MFS"/>
    <property type="match status" value="1"/>
</dbReference>
<feature type="transmembrane region" description="Helical" evidence="6">
    <location>
        <begin position="346"/>
        <end position="375"/>
    </location>
</feature>
<dbReference type="InterPro" id="IPR036259">
    <property type="entry name" value="MFS_trans_sf"/>
</dbReference>
<dbReference type="EMBL" id="QEKW01000001">
    <property type="protein sequence ID" value="PVZ14774.1"/>
    <property type="molecule type" value="Genomic_DNA"/>
</dbReference>
<dbReference type="Proteomes" id="UP000245639">
    <property type="component" value="Unassembled WGS sequence"/>
</dbReference>
<dbReference type="GO" id="GO:0022857">
    <property type="term" value="F:transmembrane transporter activity"/>
    <property type="evidence" value="ECO:0007669"/>
    <property type="project" value="InterPro"/>
</dbReference>
<feature type="transmembrane region" description="Helical" evidence="6">
    <location>
        <begin position="414"/>
        <end position="436"/>
    </location>
</feature>
<accession>A0A2U1FRJ4</accession>
<organism evidence="8 9">
    <name type="scientific">Actinomycetospora cinnamomea</name>
    <dbReference type="NCBI Taxonomy" id="663609"/>
    <lineage>
        <taxon>Bacteria</taxon>
        <taxon>Bacillati</taxon>
        <taxon>Actinomycetota</taxon>
        <taxon>Actinomycetes</taxon>
        <taxon>Pseudonocardiales</taxon>
        <taxon>Pseudonocardiaceae</taxon>
        <taxon>Actinomycetospora</taxon>
    </lineage>
</organism>
<dbReference type="Gene3D" id="1.20.1250.20">
    <property type="entry name" value="MFS general substrate transporter like domains"/>
    <property type="match status" value="1"/>
</dbReference>